<reference evidence="2 3" key="1">
    <citation type="submission" date="2019-01" db="EMBL/GenBank/DDBJ databases">
        <authorList>
            <person name="Chen W.-M."/>
        </authorList>
    </citation>
    <scope>NUCLEOTIDE SEQUENCE [LARGE SCALE GENOMIC DNA]</scope>
    <source>
        <strain evidence="2 3">KYPY4</strain>
    </source>
</reference>
<evidence type="ECO:0000259" key="1">
    <source>
        <dbReference type="Pfam" id="PF07812"/>
    </source>
</evidence>
<dbReference type="InterPro" id="IPR012924">
    <property type="entry name" value="TfuA_core"/>
</dbReference>
<comment type="caution">
    <text evidence="2">The sequence shown here is derived from an EMBL/GenBank/DDBJ whole genome shotgun (WGS) entry which is preliminary data.</text>
</comment>
<feature type="domain" description="TfuA-like core" evidence="1">
    <location>
        <begin position="53"/>
        <end position="171"/>
    </location>
</feature>
<dbReference type="Pfam" id="PF07812">
    <property type="entry name" value="TfuA"/>
    <property type="match status" value="1"/>
</dbReference>
<evidence type="ECO:0000313" key="3">
    <source>
        <dbReference type="Proteomes" id="UP000285575"/>
    </source>
</evidence>
<organism evidence="2 3">
    <name type="scientific">Rubrivivax rivuli</name>
    <dbReference type="NCBI Taxonomy" id="1862385"/>
    <lineage>
        <taxon>Bacteria</taxon>
        <taxon>Pseudomonadati</taxon>
        <taxon>Pseudomonadota</taxon>
        <taxon>Betaproteobacteria</taxon>
        <taxon>Burkholderiales</taxon>
        <taxon>Sphaerotilaceae</taxon>
        <taxon>Rubrivivax</taxon>
    </lineage>
</organism>
<dbReference type="Proteomes" id="UP000285575">
    <property type="component" value="Unassembled WGS sequence"/>
</dbReference>
<dbReference type="OrthoDB" id="118811at2"/>
<accession>A0A437RLM4</accession>
<dbReference type="RefSeq" id="WP_128227938.1">
    <property type="nucleotide sequence ID" value="NZ_SACR01000002.1"/>
</dbReference>
<evidence type="ECO:0000313" key="2">
    <source>
        <dbReference type="EMBL" id="RVU47475.1"/>
    </source>
</evidence>
<name>A0A437RLM4_9BURK</name>
<sequence>MAEPVLFVGPTACGIDLAALSRGGLRVRPPVARGDVDSLLARSRRPGVMILCDGLFQSQPAVSHAELCRALDAGWQVWGVSSLGAIRAHELRGEGMRGFGWVYEQFSRHADFTDDEMCLLHFPEPPFFPASVPLVNLRYALACRAADLGITAASGRRVLSELSGLWFGDRTASRMRLALLETGGLSAAVADELLRWMAAYPVKTLDLQALLQQRPWRAAPA</sequence>
<protein>
    <recommendedName>
        <fullName evidence="1">TfuA-like core domain-containing protein</fullName>
    </recommendedName>
</protein>
<dbReference type="EMBL" id="SACR01000002">
    <property type="protein sequence ID" value="RVU47475.1"/>
    <property type="molecule type" value="Genomic_DNA"/>
</dbReference>
<dbReference type="AlphaFoldDB" id="A0A437RLM4"/>
<keyword evidence="3" id="KW-1185">Reference proteome</keyword>
<gene>
    <name evidence="2" type="ORF">EOE66_06960</name>
</gene>
<proteinExistence type="predicted"/>